<feature type="compositionally biased region" description="Basic and acidic residues" evidence="1">
    <location>
        <begin position="202"/>
        <end position="223"/>
    </location>
</feature>
<sequence>MEENSAVKMPPFNFGDPQLWFIMAEATFQLAIPKPITASATKYNYCVAHLSPEAAAIVRDVITCPDKDDSYKQLKEELIKRCGESKSQEIRCLLAGEQLGDRKPTDLLRVMQRRAENHQISDTLLLELFLQQLPKNVQSILLAISPLNAAKAAEIADRIMEVTPPKVSKISSSNSCEKVNNASQSELLEEIKALRKEVASLRRSRSADRRPRNNSRKRADFRFRQRSPSQSNDVCWYHKTFNKNARKCIQPFFLFGKRGGAGVAATNFLPSESSNQCRLFILDKNLNQQFLIDTGSDCSIFPANKNERNLAPIQTFQAANGSPIFVYGKKLLSLNLGLRRKFVFPFYICNVSKAIIGADFLYHFNLNADLRKRCLYDNNTHLKCHAIYKSADVVSIKTICGNNQYTKLLSEFPNLTKSPCLDQT</sequence>
<protein>
    <recommendedName>
        <fullName evidence="2">DUF7041 domain-containing protein</fullName>
    </recommendedName>
</protein>
<evidence type="ECO:0000259" key="2">
    <source>
        <dbReference type="Pfam" id="PF23055"/>
    </source>
</evidence>
<dbReference type="GO" id="GO:0004190">
    <property type="term" value="F:aspartic-type endopeptidase activity"/>
    <property type="evidence" value="ECO:0007669"/>
    <property type="project" value="InterPro"/>
</dbReference>
<feature type="domain" description="DUF7041" evidence="2">
    <location>
        <begin position="9"/>
        <end position="94"/>
    </location>
</feature>
<dbReference type="Pfam" id="PF23055">
    <property type="entry name" value="DUF7041"/>
    <property type="match status" value="1"/>
</dbReference>
<feature type="region of interest" description="Disordered" evidence="1">
    <location>
        <begin position="202"/>
        <end position="225"/>
    </location>
</feature>
<proteinExistence type="predicted"/>
<dbReference type="SUPFAM" id="SSF50630">
    <property type="entry name" value="Acid proteases"/>
    <property type="match status" value="1"/>
</dbReference>
<dbReference type="Proteomes" id="UP000499080">
    <property type="component" value="Unassembled WGS sequence"/>
</dbReference>
<dbReference type="InterPro" id="IPR021109">
    <property type="entry name" value="Peptidase_aspartic_dom_sf"/>
</dbReference>
<evidence type="ECO:0000313" key="3">
    <source>
        <dbReference type="EMBL" id="GBM47359.1"/>
    </source>
</evidence>
<dbReference type="PANTHER" id="PTHR33327">
    <property type="entry name" value="ENDONUCLEASE"/>
    <property type="match status" value="1"/>
</dbReference>
<comment type="caution">
    <text evidence="3">The sequence shown here is derived from an EMBL/GenBank/DDBJ whole genome shotgun (WGS) entry which is preliminary data.</text>
</comment>
<dbReference type="InterPro" id="IPR055469">
    <property type="entry name" value="DUF7041"/>
</dbReference>
<reference evidence="3 4" key="1">
    <citation type="journal article" date="2019" name="Sci. Rep.">
        <title>Orb-weaving spider Araneus ventricosus genome elucidates the spidroin gene catalogue.</title>
        <authorList>
            <person name="Kono N."/>
            <person name="Nakamura H."/>
            <person name="Ohtoshi R."/>
            <person name="Moran D.A.P."/>
            <person name="Shinohara A."/>
            <person name="Yoshida Y."/>
            <person name="Fujiwara M."/>
            <person name="Mori M."/>
            <person name="Tomita M."/>
            <person name="Arakawa K."/>
        </authorList>
    </citation>
    <scope>NUCLEOTIDE SEQUENCE [LARGE SCALE GENOMIC DNA]</scope>
</reference>
<gene>
    <name evidence="3" type="ORF">AVEN_66106_1</name>
</gene>
<accession>A0A4Y2G448</accession>
<dbReference type="Gene3D" id="2.40.70.10">
    <property type="entry name" value="Acid Proteases"/>
    <property type="match status" value="1"/>
</dbReference>
<dbReference type="EMBL" id="BGPR01001176">
    <property type="protein sequence ID" value="GBM47359.1"/>
    <property type="molecule type" value="Genomic_DNA"/>
</dbReference>
<dbReference type="GO" id="GO:0006508">
    <property type="term" value="P:proteolysis"/>
    <property type="evidence" value="ECO:0007669"/>
    <property type="project" value="InterPro"/>
</dbReference>
<dbReference type="PROSITE" id="PS00141">
    <property type="entry name" value="ASP_PROTEASE"/>
    <property type="match status" value="1"/>
</dbReference>
<organism evidence="3 4">
    <name type="scientific">Araneus ventricosus</name>
    <name type="common">Orbweaver spider</name>
    <name type="synonym">Epeira ventricosa</name>
    <dbReference type="NCBI Taxonomy" id="182803"/>
    <lineage>
        <taxon>Eukaryota</taxon>
        <taxon>Metazoa</taxon>
        <taxon>Ecdysozoa</taxon>
        <taxon>Arthropoda</taxon>
        <taxon>Chelicerata</taxon>
        <taxon>Arachnida</taxon>
        <taxon>Araneae</taxon>
        <taxon>Araneomorphae</taxon>
        <taxon>Entelegynae</taxon>
        <taxon>Araneoidea</taxon>
        <taxon>Araneidae</taxon>
        <taxon>Araneus</taxon>
    </lineage>
</organism>
<dbReference type="OrthoDB" id="6423908at2759"/>
<evidence type="ECO:0000313" key="4">
    <source>
        <dbReference type="Proteomes" id="UP000499080"/>
    </source>
</evidence>
<evidence type="ECO:0000256" key="1">
    <source>
        <dbReference type="SAM" id="MobiDB-lite"/>
    </source>
</evidence>
<name>A0A4Y2G448_ARAVE</name>
<keyword evidence="4" id="KW-1185">Reference proteome</keyword>
<dbReference type="InterPro" id="IPR001969">
    <property type="entry name" value="Aspartic_peptidase_AS"/>
</dbReference>
<dbReference type="AlphaFoldDB" id="A0A4Y2G448"/>
<dbReference type="PANTHER" id="PTHR33327:SF3">
    <property type="entry name" value="RNA-DIRECTED DNA POLYMERASE"/>
    <property type="match status" value="1"/>
</dbReference>